<dbReference type="Proteomes" id="UP000195139">
    <property type="component" value="Unassembled WGS sequence"/>
</dbReference>
<keyword evidence="2" id="KW-1133">Transmembrane helix</keyword>
<proteinExistence type="predicted"/>
<evidence type="ECO:0000313" key="4">
    <source>
        <dbReference type="EMBL" id="OTO08580.1"/>
    </source>
</evidence>
<organism evidence="4">
    <name type="scientific">Candidatus Enterococcus mansonii</name>
    <dbReference type="NCBI Taxonomy" id="1834181"/>
    <lineage>
        <taxon>Bacteria</taxon>
        <taxon>Bacillati</taxon>
        <taxon>Bacillota</taxon>
        <taxon>Bacilli</taxon>
        <taxon>Lactobacillales</taxon>
        <taxon>Enterococcaceae</taxon>
        <taxon>Enterococcus</taxon>
    </lineage>
</organism>
<keyword evidence="2" id="KW-0812">Transmembrane</keyword>
<reference evidence="4" key="1">
    <citation type="submission" date="2017-05" db="EMBL/GenBank/DDBJ databases">
        <title>The Genome Sequence of Enterococcus sp. 4G2_DIV0659.</title>
        <authorList>
            <consortium name="The Broad Institute Genomics Platform"/>
            <consortium name="The Broad Institute Genomic Center for Infectious Diseases"/>
            <person name="Earl A."/>
            <person name="Manson A."/>
            <person name="Schwartman J."/>
            <person name="Gilmore M."/>
            <person name="Abouelleil A."/>
            <person name="Cao P."/>
            <person name="Chapman S."/>
            <person name="Cusick C."/>
            <person name="Shea T."/>
            <person name="Young S."/>
            <person name="Neafsey D."/>
            <person name="Nusbaum C."/>
            <person name="Birren B."/>
        </authorList>
    </citation>
    <scope>NUCLEOTIDE SEQUENCE [LARGE SCALE GENOMIC DNA]</scope>
    <source>
        <strain evidence="4">4G2_DIV0659</strain>
    </source>
</reference>
<dbReference type="GO" id="GO:0015562">
    <property type="term" value="F:efflux transmembrane transporter activity"/>
    <property type="evidence" value="ECO:0007669"/>
    <property type="project" value="TreeGrafter"/>
</dbReference>
<accession>A0A242CF84</accession>
<dbReference type="AlphaFoldDB" id="A0A242CF84"/>
<dbReference type="PANTHER" id="PTHR30469">
    <property type="entry name" value="MULTIDRUG RESISTANCE PROTEIN MDTA"/>
    <property type="match status" value="1"/>
</dbReference>
<keyword evidence="1" id="KW-0175">Coiled coil</keyword>
<feature type="transmembrane region" description="Helical" evidence="2">
    <location>
        <begin position="6"/>
        <end position="25"/>
    </location>
</feature>
<evidence type="ECO:0000313" key="3">
    <source>
        <dbReference type="EMBL" id="MEI5994103.1"/>
    </source>
</evidence>
<evidence type="ECO:0000313" key="5">
    <source>
        <dbReference type="Proteomes" id="UP000195139"/>
    </source>
</evidence>
<dbReference type="EMBL" id="NGLE01000002">
    <property type="protein sequence ID" value="OTO08580.1"/>
    <property type="molecule type" value="Genomic_DNA"/>
</dbReference>
<dbReference type="OrthoDB" id="2190825at2"/>
<keyword evidence="5" id="KW-1185">Reference proteome</keyword>
<dbReference type="GO" id="GO:1990281">
    <property type="term" value="C:efflux pump complex"/>
    <property type="evidence" value="ECO:0007669"/>
    <property type="project" value="TreeGrafter"/>
</dbReference>
<gene>
    <name evidence="4" type="ORF">A5880_001580</name>
    <name evidence="3" type="ORF">A5880_001661</name>
</gene>
<reference evidence="3 5" key="2">
    <citation type="submission" date="2018-07" db="EMBL/GenBank/DDBJ databases">
        <title>The Genome Sequence of Enterococcus sp. DIV0659b.</title>
        <authorList>
            <consortium name="The Broad Institute Genomics Platform"/>
            <consortium name="The Broad Institute Genomic Center for Infectious Diseases"/>
            <person name="Earl A."/>
            <person name="Manson A."/>
            <person name="Schwartman J."/>
            <person name="Gilmore M."/>
            <person name="Abouelleil A."/>
            <person name="Cao P."/>
            <person name="Chapman S."/>
            <person name="Cusick C."/>
            <person name="Shea T."/>
            <person name="Young S."/>
            <person name="Neafsey D."/>
            <person name="Nusbaum C."/>
            <person name="Birren B."/>
        </authorList>
    </citation>
    <scope>NUCLEOTIDE SEQUENCE [LARGE SCALE GENOMIC DNA]</scope>
    <source>
        <strain evidence="3 5">4G2_DIV0659</strain>
    </source>
</reference>
<feature type="coiled-coil region" evidence="1">
    <location>
        <begin position="99"/>
        <end position="173"/>
    </location>
</feature>
<dbReference type="Gene3D" id="2.40.50.100">
    <property type="match status" value="1"/>
</dbReference>
<comment type="caution">
    <text evidence="4">The sequence shown here is derived from an EMBL/GenBank/DDBJ whole genome shotgun (WGS) entry which is preliminary data.</text>
</comment>
<dbReference type="EMBL" id="NGLE02000001">
    <property type="protein sequence ID" value="MEI5994103.1"/>
    <property type="molecule type" value="Genomic_DNA"/>
</dbReference>
<dbReference type="STRING" id="1834181.A5880_001580"/>
<evidence type="ECO:0000256" key="2">
    <source>
        <dbReference type="SAM" id="Phobius"/>
    </source>
</evidence>
<evidence type="ECO:0000256" key="1">
    <source>
        <dbReference type="SAM" id="Coils"/>
    </source>
</evidence>
<sequence>MMKKKVAIILVGIVIVLMLIVFFVVKNKKNKNVVQWTTYTIRKPEDLILSGKVVSKAEQRVQYNSLLGEITKVNVVNGAQVKAGDVLLTYSSQSNQNSLKEKQALQAQYTTNITNLENDLFLANEKLTKAKNENNDTDKQNAETEINSLETSLTTYRDQLTDINAQISTLENTSETVVTANFDGKAKVDETAKSDNSKPVIVLYSNDLLIDTSVTEYDVEKLKSDQEVTVASTNQSRQVSGKINFVGTIPVSEDTVVSNYKVQATLNEPIPLGYSVQVKVPQNEVNVPAKVVLDDKDQKYVFKYVKGKASKTKVKAEVMDGYTRITEGLQIGDKVIENPKGVKDNMDVNVK</sequence>
<dbReference type="Gene3D" id="2.40.420.20">
    <property type="match status" value="1"/>
</dbReference>
<dbReference type="PANTHER" id="PTHR30469:SF33">
    <property type="entry name" value="SLR1207 PROTEIN"/>
    <property type="match status" value="1"/>
</dbReference>
<protein>
    <submittedName>
        <fullName evidence="4">Uncharacterized protein</fullName>
    </submittedName>
</protein>
<keyword evidence="2" id="KW-0472">Membrane</keyword>
<name>A0A242CF84_9ENTE</name>